<keyword evidence="1" id="KW-0378">Hydrolase</keyword>
<feature type="region of interest" description="Disordered" evidence="2">
    <location>
        <begin position="41"/>
        <end position="63"/>
    </location>
</feature>
<dbReference type="InterPro" id="IPR050695">
    <property type="entry name" value="N-acetylmuramoyl_amidase_3"/>
</dbReference>
<reference evidence="5" key="2">
    <citation type="journal article" date="2021" name="PeerJ">
        <title>Extensive microbial diversity within the chicken gut microbiome revealed by metagenomics and culture.</title>
        <authorList>
            <person name="Gilroy R."/>
            <person name="Ravi A."/>
            <person name="Getino M."/>
            <person name="Pursley I."/>
            <person name="Horton D.L."/>
            <person name="Alikhan N.F."/>
            <person name="Baker D."/>
            <person name="Gharbi K."/>
            <person name="Hall N."/>
            <person name="Watson M."/>
            <person name="Adriaenssens E.M."/>
            <person name="Foster-Nyarko E."/>
            <person name="Jarju S."/>
            <person name="Secka A."/>
            <person name="Antonio M."/>
            <person name="Oren A."/>
            <person name="Chaudhuri R.R."/>
            <person name="La Ragione R."/>
            <person name="Hildebrand F."/>
            <person name="Pallen M.J."/>
        </authorList>
    </citation>
    <scope>NUCLEOTIDE SEQUENCE</scope>
    <source>
        <strain evidence="5">ChiSjej4B22-8148</strain>
    </source>
</reference>
<reference evidence="5" key="1">
    <citation type="submission" date="2020-10" db="EMBL/GenBank/DDBJ databases">
        <authorList>
            <person name="Gilroy R."/>
        </authorList>
    </citation>
    <scope>NUCLEOTIDE SEQUENCE</scope>
    <source>
        <strain evidence="5">ChiSjej4B22-8148</strain>
    </source>
</reference>
<dbReference type="GO" id="GO:0009253">
    <property type="term" value="P:peptidoglycan catabolic process"/>
    <property type="evidence" value="ECO:0007669"/>
    <property type="project" value="InterPro"/>
</dbReference>
<proteinExistence type="predicted"/>
<evidence type="ECO:0000259" key="4">
    <source>
        <dbReference type="SMART" id="SM00646"/>
    </source>
</evidence>
<keyword evidence="3" id="KW-0732">Signal</keyword>
<name>A0A9D1D812_9FIRM</name>
<comment type="caution">
    <text evidence="5">The sequence shown here is derived from an EMBL/GenBank/DDBJ whole genome shotgun (WGS) entry which is preliminary data.</text>
</comment>
<dbReference type="AlphaFoldDB" id="A0A9D1D812"/>
<sequence length="233" mass="26186">MSRFRKYLPCMMTILLLLAAYFLPQAGARWQEAVSTESSMADKGTIVLDPGHGERDPGMTGSSGVLEKDLNLTYAKKLRELLEQEGYQVVMTRETDEGLYDEDASNKKAQDMQRRCALIEKSNPLLTVSIHQNSYQDPSVKGPQVFYYEHSAEGQKLAAVIQKQLNEELTETTAREAKANSTYYILKQSKGTAVIVECGFLSNPEEEALLTREDYQNRAVRAICRGILEYLGN</sequence>
<dbReference type="CDD" id="cd02696">
    <property type="entry name" value="MurNAc-LAA"/>
    <property type="match status" value="1"/>
</dbReference>
<accession>A0A9D1D812</accession>
<dbReference type="InterPro" id="IPR002508">
    <property type="entry name" value="MurNAc-LAA_cat"/>
</dbReference>
<evidence type="ECO:0000313" key="5">
    <source>
        <dbReference type="EMBL" id="HIR12346.1"/>
    </source>
</evidence>
<dbReference type="Proteomes" id="UP000886757">
    <property type="component" value="Unassembled WGS sequence"/>
</dbReference>
<protein>
    <submittedName>
        <fullName evidence="5">N-acetylmuramoyl-L-alanine amidase</fullName>
    </submittedName>
</protein>
<evidence type="ECO:0000256" key="3">
    <source>
        <dbReference type="SAM" id="SignalP"/>
    </source>
</evidence>
<dbReference type="PANTHER" id="PTHR30404">
    <property type="entry name" value="N-ACETYLMURAMOYL-L-ALANINE AMIDASE"/>
    <property type="match status" value="1"/>
</dbReference>
<dbReference type="SUPFAM" id="SSF53187">
    <property type="entry name" value="Zn-dependent exopeptidases"/>
    <property type="match status" value="1"/>
</dbReference>
<organism evidence="5 6">
    <name type="scientific">Candidatus Choladousia intestinavium</name>
    <dbReference type="NCBI Taxonomy" id="2840727"/>
    <lineage>
        <taxon>Bacteria</taxon>
        <taxon>Bacillati</taxon>
        <taxon>Bacillota</taxon>
        <taxon>Clostridia</taxon>
        <taxon>Lachnospirales</taxon>
        <taxon>Lachnospiraceae</taxon>
        <taxon>Lachnospiraceae incertae sedis</taxon>
        <taxon>Candidatus Choladousia</taxon>
    </lineage>
</organism>
<evidence type="ECO:0000256" key="1">
    <source>
        <dbReference type="ARBA" id="ARBA00022801"/>
    </source>
</evidence>
<dbReference type="Gene3D" id="3.40.630.40">
    <property type="entry name" value="Zn-dependent exopeptidases"/>
    <property type="match status" value="1"/>
</dbReference>
<evidence type="ECO:0000256" key="2">
    <source>
        <dbReference type="SAM" id="MobiDB-lite"/>
    </source>
</evidence>
<dbReference type="SMART" id="SM00646">
    <property type="entry name" value="Ami_3"/>
    <property type="match status" value="1"/>
</dbReference>
<gene>
    <name evidence="5" type="ORF">IAB31_00280</name>
</gene>
<dbReference type="PANTHER" id="PTHR30404:SF0">
    <property type="entry name" value="N-ACETYLMURAMOYL-L-ALANINE AMIDASE AMIC"/>
    <property type="match status" value="1"/>
</dbReference>
<dbReference type="EMBL" id="DVGK01000004">
    <property type="protein sequence ID" value="HIR12346.1"/>
    <property type="molecule type" value="Genomic_DNA"/>
</dbReference>
<feature type="domain" description="MurNAc-LAA" evidence="4">
    <location>
        <begin position="116"/>
        <end position="228"/>
    </location>
</feature>
<dbReference type="GO" id="GO:0008745">
    <property type="term" value="F:N-acetylmuramoyl-L-alanine amidase activity"/>
    <property type="evidence" value="ECO:0007669"/>
    <property type="project" value="InterPro"/>
</dbReference>
<dbReference type="Pfam" id="PF01520">
    <property type="entry name" value="Amidase_3"/>
    <property type="match status" value="1"/>
</dbReference>
<evidence type="ECO:0000313" key="6">
    <source>
        <dbReference type="Proteomes" id="UP000886757"/>
    </source>
</evidence>
<feature type="chain" id="PRO_5038526151" evidence="3">
    <location>
        <begin position="29"/>
        <end position="233"/>
    </location>
</feature>
<dbReference type="GO" id="GO:0030288">
    <property type="term" value="C:outer membrane-bounded periplasmic space"/>
    <property type="evidence" value="ECO:0007669"/>
    <property type="project" value="TreeGrafter"/>
</dbReference>
<feature type="signal peptide" evidence="3">
    <location>
        <begin position="1"/>
        <end position="28"/>
    </location>
</feature>